<organism evidence="2 3">
    <name type="scientific">Sparassis crispa</name>
    <dbReference type="NCBI Taxonomy" id="139825"/>
    <lineage>
        <taxon>Eukaryota</taxon>
        <taxon>Fungi</taxon>
        <taxon>Dikarya</taxon>
        <taxon>Basidiomycota</taxon>
        <taxon>Agaricomycotina</taxon>
        <taxon>Agaricomycetes</taxon>
        <taxon>Polyporales</taxon>
        <taxon>Sparassidaceae</taxon>
        <taxon>Sparassis</taxon>
    </lineage>
</organism>
<evidence type="ECO:0000313" key="2">
    <source>
        <dbReference type="EMBL" id="GBE86381.1"/>
    </source>
</evidence>
<dbReference type="RefSeq" id="XP_027617294.1">
    <property type="nucleotide sequence ID" value="XM_027761493.1"/>
</dbReference>
<name>A0A401GVY3_9APHY</name>
<feature type="compositionally biased region" description="Basic residues" evidence="1">
    <location>
        <begin position="60"/>
        <end position="69"/>
    </location>
</feature>
<proteinExistence type="predicted"/>
<dbReference type="EMBL" id="BFAD01000009">
    <property type="protein sequence ID" value="GBE86381.1"/>
    <property type="molecule type" value="Genomic_DNA"/>
</dbReference>
<comment type="caution">
    <text evidence="2">The sequence shown here is derived from an EMBL/GenBank/DDBJ whole genome shotgun (WGS) entry which is preliminary data.</text>
</comment>
<dbReference type="GeneID" id="38783298"/>
<dbReference type="Proteomes" id="UP000287166">
    <property type="component" value="Unassembled WGS sequence"/>
</dbReference>
<dbReference type="AlphaFoldDB" id="A0A401GVY3"/>
<sequence>MEDGGDGGGAERLKDELPGMSELDEVQSAPDALQPSILSPSSTRRSLARRAGDREAVNQLRRRAVNSSD</sequence>
<evidence type="ECO:0000256" key="1">
    <source>
        <dbReference type="SAM" id="MobiDB-lite"/>
    </source>
</evidence>
<reference evidence="2 3" key="1">
    <citation type="journal article" date="2018" name="Sci. Rep.">
        <title>Genome sequence of the cauliflower mushroom Sparassis crispa (Hanabiratake) and its association with beneficial usage.</title>
        <authorList>
            <person name="Kiyama R."/>
            <person name="Furutani Y."/>
            <person name="Kawaguchi K."/>
            <person name="Nakanishi T."/>
        </authorList>
    </citation>
    <scope>NUCLEOTIDE SEQUENCE [LARGE SCALE GENOMIC DNA]</scope>
</reference>
<accession>A0A401GVY3</accession>
<feature type="region of interest" description="Disordered" evidence="1">
    <location>
        <begin position="1"/>
        <end position="69"/>
    </location>
</feature>
<protein>
    <submittedName>
        <fullName evidence="2">Uncharacterized protein</fullName>
    </submittedName>
</protein>
<dbReference type="InParanoid" id="A0A401GVY3"/>
<keyword evidence="3" id="KW-1185">Reference proteome</keyword>
<feature type="compositionally biased region" description="Polar residues" evidence="1">
    <location>
        <begin position="36"/>
        <end position="45"/>
    </location>
</feature>
<gene>
    <name evidence="2" type="ORF">SCP_0902600</name>
</gene>
<evidence type="ECO:0000313" key="3">
    <source>
        <dbReference type="Proteomes" id="UP000287166"/>
    </source>
</evidence>